<sequence>MSESIENPNNKTSAYQKDTIINTKNTNNECPFGPLKMLVFTALLVISFIVYYLYFGMILDTVLKTIYPNYNSENIKSWNNPKMSGSTRSLEFSYICLILSSAMHIVCSGKFKTTNKTHLNVTDNNFRNCSNLQKLFTKMRKLECCKYIPTYFGISLLMTNLYSNYTRLSNLQVLDHQLNAKLDLARTNHINYLNKMEAASFGMMLTEMKHRNYTYNSHNAHGDNAHGDNAHGDNSHGDNSHGEKDMKNIKRDPFQLYNSYAAFECSMNRNSERIVKDNDLENQLEFQQYHTLLKGMENLEYYKQNCQDQCFLSLVVLAGYGTIQGLCYFLKDQETDENSVSTDVNDSSCNSNSECNCDCITKLTMENSKYSNDFAATESDEENDLDMDHCLNKDMEAGFA</sequence>
<comment type="caution">
    <text evidence="3">The sequence shown here is derived from an EMBL/GenBank/DDBJ whole genome shotgun (WGS) entry which is preliminary data.</text>
</comment>
<name>A0A1E5RNR8_9ASCO</name>
<reference evidence="4" key="1">
    <citation type="journal article" date="2016" name="Genome Announc.">
        <title>Genome sequences of three species of Hanseniaspora isolated from spontaneous wine fermentations.</title>
        <authorList>
            <person name="Sternes P.R."/>
            <person name="Lee D."/>
            <person name="Kutyna D.R."/>
            <person name="Borneman A.R."/>
        </authorList>
    </citation>
    <scope>NUCLEOTIDE SEQUENCE [LARGE SCALE GENOMIC DNA]</scope>
    <source>
        <strain evidence="4">AWRI3579</strain>
    </source>
</reference>
<dbReference type="AlphaFoldDB" id="A0A1E5RNR8"/>
<evidence type="ECO:0000313" key="4">
    <source>
        <dbReference type="Proteomes" id="UP000095728"/>
    </source>
</evidence>
<evidence type="ECO:0000313" key="3">
    <source>
        <dbReference type="EMBL" id="OEJ88333.1"/>
    </source>
</evidence>
<dbReference type="EMBL" id="LPNM01000005">
    <property type="protein sequence ID" value="OEJ88333.1"/>
    <property type="molecule type" value="Genomic_DNA"/>
</dbReference>
<keyword evidence="2" id="KW-1133">Transmembrane helix</keyword>
<evidence type="ECO:0000256" key="2">
    <source>
        <dbReference type="SAM" id="Phobius"/>
    </source>
</evidence>
<dbReference type="Proteomes" id="UP000095728">
    <property type="component" value="Unassembled WGS sequence"/>
</dbReference>
<feature type="region of interest" description="Disordered" evidence="1">
    <location>
        <begin position="218"/>
        <end position="246"/>
    </location>
</feature>
<dbReference type="InParanoid" id="A0A1E5RNR8"/>
<accession>A0A1E5RNR8</accession>
<feature type="transmembrane region" description="Helical" evidence="2">
    <location>
        <begin position="37"/>
        <end position="55"/>
    </location>
</feature>
<protein>
    <submittedName>
        <fullName evidence="3">Uncharacterized protein</fullName>
    </submittedName>
</protein>
<keyword evidence="2" id="KW-0812">Transmembrane</keyword>
<gene>
    <name evidence="3" type="ORF">AWRI3579_g646</name>
</gene>
<proteinExistence type="predicted"/>
<keyword evidence="4" id="KW-1185">Reference proteome</keyword>
<feature type="compositionally biased region" description="Basic and acidic residues" evidence="1">
    <location>
        <begin position="220"/>
        <end position="246"/>
    </location>
</feature>
<organism evidence="3 4">
    <name type="scientific">Hanseniaspora osmophila</name>
    <dbReference type="NCBI Taxonomy" id="56408"/>
    <lineage>
        <taxon>Eukaryota</taxon>
        <taxon>Fungi</taxon>
        <taxon>Dikarya</taxon>
        <taxon>Ascomycota</taxon>
        <taxon>Saccharomycotina</taxon>
        <taxon>Saccharomycetes</taxon>
        <taxon>Saccharomycodales</taxon>
        <taxon>Saccharomycodaceae</taxon>
        <taxon>Hanseniaspora</taxon>
    </lineage>
</organism>
<keyword evidence="2" id="KW-0472">Membrane</keyword>
<evidence type="ECO:0000256" key="1">
    <source>
        <dbReference type="SAM" id="MobiDB-lite"/>
    </source>
</evidence>